<sequence length="511" mass="56381">MVDPRTPVLVGCGQITQKEKDVEKAKSPLGLMEDAVRRAAQDTGLGDQLFGKLDTITCVRFITDSPDAARLPFGRYGNVAQSLANRLGVQPANTCYGPTGGNTPQYLVNYTAERIAEGDQSVVMIAGSECFGTMMRAIGQGKMLDWGDDPEGKRIDIGNERIGVTEVEKKHKLHFPVNCYPLFENAIRGQKGRSVKEHQLEIGKLMAPFTKVAASHPQAWFPIERTPEEIATPSEQNRYVGYPYTKYMNAIMQVDQAAAVVMMSVEKARELGVPEDKWVYLHGCGDANDIWYLTERENFYSSPAIRTMGRKAFAMSGWSIDEIDYMDLYSCFPSAVQIGRDELGIAEDDPRDLTVTGGLPYFGGAGNDYVLHSIATMMDKLRAKPGSKGLCTANGWYVTKHSIGLYSTAPKEGKWQRENPADYQKDIDNGPHPRMEENPSGPAKIETFSVMHGHEGPQFAIIMGRLDADDARFVAHVTDPAEMLSLMNEESLGRPGTVSTGDDGIHYFKLA</sequence>
<keyword evidence="6" id="KW-1185">Reference proteome</keyword>
<proteinExistence type="inferred from homology"/>
<dbReference type="GO" id="GO:0016746">
    <property type="term" value="F:acyltransferase activity"/>
    <property type="evidence" value="ECO:0007669"/>
    <property type="project" value="UniProtKB-KW"/>
</dbReference>
<evidence type="ECO:0000259" key="4">
    <source>
        <dbReference type="Pfam" id="PF18313"/>
    </source>
</evidence>
<dbReference type="AlphaFoldDB" id="A0A081B970"/>
<feature type="domain" description="Thiolase-like protein type 1 additional C-terminal" evidence="4">
    <location>
        <begin position="423"/>
        <end position="499"/>
    </location>
</feature>
<comment type="similarity">
    <text evidence="1">Belongs to the thiolase-like superfamily. Thiolase family.</text>
</comment>
<dbReference type="InterPro" id="IPR016039">
    <property type="entry name" value="Thiolase-like"/>
</dbReference>
<evidence type="ECO:0000256" key="3">
    <source>
        <dbReference type="ARBA" id="ARBA00023315"/>
    </source>
</evidence>
<organism evidence="5 6">
    <name type="scientific">Tepidicaulis marinus</name>
    <dbReference type="NCBI Taxonomy" id="1333998"/>
    <lineage>
        <taxon>Bacteria</taxon>
        <taxon>Pseudomonadati</taxon>
        <taxon>Pseudomonadota</taxon>
        <taxon>Alphaproteobacteria</taxon>
        <taxon>Hyphomicrobiales</taxon>
        <taxon>Parvibaculaceae</taxon>
        <taxon>Tepidicaulis</taxon>
    </lineage>
</organism>
<dbReference type="NCBIfam" id="NF006104">
    <property type="entry name" value="PRK08257.1-3"/>
    <property type="match status" value="1"/>
</dbReference>
<dbReference type="RefSeq" id="WP_045444094.1">
    <property type="nucleotide sequence ID" value="NZ_BBIO01000004.1"/>
</dbReference>
<dbReference type="SUPFAM" id="SSF53901">
    <property type="entry name" value="Thiolase-like"/>
    <property type="match status" value="2"/>
</dbReference>
<evidence type="ECO:0000313" key="6">
    <source>
        <dbReference type="Proteomes" id="UP000028702"/>
    </source>
</evidence>
<dbReference type="Gene3D" id="3.40.47.10">
    <property type="match status" value="1"/>
</dbReference>
<evidence type="ECO:0000313" key="5">
    <source>
        <dbReference type="EMBL" id="GAK44588.1"/>
    </source>
</evidence>
<comment type="caution">
    <text evidence="5">The sequence shown here is derived from an EMBL/GenBank/DDBJ whole genome shotgun (WGS) entry which is preliminary data.</text>
</comment>
<accession>A0A081B970</accession>
<keyword evidence="3" id="KW-0012">Acyltransferase</keyword>
<evidence type="ECO:0000256" key="1">
    <source>
        <dbReference type="ARBA" id="ARBA00010982"/>
    </source>
</evidence>
<dbReference type="PANTHER" id="PTHR18919:SF139">
    <property type="entry name" value="THIOLASE-LIKE PROTEIN TYPE 1 ADDITIONAL C-TERMINAL DOMAIN-CONTAINING PROTEIN"/>
    <property type="match status" value="1"/>
</dbReference>
<dbReference type="eggNOG" id="COG0183">
    <property type="taxonomic scope" value="Bacteria"/>
</dbReference>
<protein>
    <submittedName>
        <fullName evidence="5">Acetyl-CoA acetyltransferase</fullName>
    </submittedName>
</protein>
<dbReference type="Gene3D" id="2.40.50.840">
    <property type="match status" value="1"/>
</dbReference>
<gene>
    <name evidence="5" type="ORF">M2A_1087</name>
</gene>
<dbReference type="InterPro" id="IPR040771">
    <property type="entry name" value="TLP1_add_C"/>
</dbReference>
<keyword evidence="2 5" id="KW-0808">Transferase</keyword>
<dbReference type="CDD" id="cd00829">
    <property type="entry name" value="SCP-x_thiolase"/>
    <property type="match status" value="1"/>
</dbReference>
<name>A0A081B970_9HYPH</name>
<dbReference type="STRING" id="1333998.M2A_1087"/>
<dbReference type="Proteomes" id="UP000028702">
    <property type="component" value="Unassembled WGS sequence"/>
</dbReference>
<reference evidence="5 6" key="1">
    <citation type="submission" date="2014-07" db="EMBL/GenBank/DDBJ databases">
        <title>Tepidicaulis marinum gen. nov., sp. nov., a novel marine bacterium denitrifying nitrate to nitrous oxide strictly under microaerobic conditions.</title>
        <authorList>
            <person name="Takeuchi M."/>
            <person name="Yamagishi T."/>
            <person name="Kamagata Y."/>
            <person name="Oshima K."/>
            <person name="Hattori M."/>
            <person name="Katayama T."/>
            <person name="Hanada S."/>
            <person name="Tamaki H."/>
            <person name="Marumo K."/>
            <person name="Maeda H."/>
            <person name="Nedachi M."/>
            <person name="Iwasaki W."/>
            <person name="Suwa Y."/>
            <person name="Sakata S."/>
        </authorList>
    </citation>
    <scope>NUCLEOTIDE SEQUENCE [LARGE SCALE GENOMIC DNA]</scope>
    <source>
        <strain evidence="5 6">MA2</strain>
    </source>
</reference>
<dbReference type="EMBL" id="BBIO01000004">
    <property type="protein sequence ID" value="GAK44588.1"/>
    <property type="molecule type" value="Genomic_DNA"/>
</dbReference>
<dbReference type="Pfam" id="PF18313">
    <property type="entry name" value="TLP1_add_C"/>
    <property type="match status" value="1"/>
</dbReference>
<dbReference type="PANTHER" id="PTHR18919">
    <property type="entry name" value="ACETYL-COA C-ACYLTRANSFERASE"/>
    <property type="match status" value="1"/>
</dbReference>
<evidence type="ECO:0000256" key="2">
    <source>
        <dbReference type="ARBA" id="ARBA00022679"/>
    </source>
</evidence>